<reference evidence="1 2" key="1">
    <citation type="journal article" date="2015" name="J. Biotechnol.">
        <title>Complete genome sequence of a malodorant-producing acetogen, Clostridium scatologenes ATCC 25775(T).</title>
        <authorList>
            <person name="Zhu Z."/>
            <person name="Guo T."/>
            <person name="Zheng H."/>
            <person name="Song T."/>
            <person name="Ouyang P."/>
            <person name="Xie J."/>
        </authorList>
    </citation>
    <scope>NUCLEOTIDE SEQUENCE [LARGE SCALE GENOMIC DNA]</scope>
    <source>
        <strain evidence="1 2">ATCC 25775</strain>
    </source>
</reference>
<evidence type="ECO:0000313" key="2">
    <source>
        <dbReference type="Proteomes" id="UP000033115"/>
    </source>
</evidence>
<dbReference type="STRING" id="1548.CSCA_1417"/>
<dbReference type="AlphaFoldDB" id="A0A0E3JMV1"/>
<name>A0A0E3JMV1_CLOSL</name>
<dbReference type="RefSeq" id="WP_029159969.1">
    <property type="nucleotide sequence ID" value="NZ_CP009933.1"/>
</dbReference>
<organism evidence="1 2">
    <name type="scientific">Clostridium scatologenes</name>
    <dbReference type="NCBI Taxonomy" id="1548"/>
    <lineage>
        <taxon>Bacteria</taxon>
        <taxon>Bacillati</taxon>
        <taxon>Bacillota</taxon>
        <taxon>Clostridia</taxon>
        <taxon>Eubacteriales</taxon>
        <taxon>Clostridiaceae</taxon>
        <taxon>Clostridium</taxon>
    </lineage>
</organism>
<sequence>MSKFVSTTYGNKKEILKFPDHYVTLGVTVDDTGITANSDGKKIVPAGTIVGGGVLSDSTKKVSAKNTQGGAAGSAGAGVDAEGVLLNDVDVTYGPASGAMIIHGFIALDKLPAAPVADSVTALKGRVLFLK</sequence>
<dbReference type="HOGENOM" id="CLU_162077_0_0_9"/>
<dbReference type="KEGG" id="csq:CSCA_1417"/>
<evidence type="ECO:0008006" key="3">
    <source>
        <dbReference type="Google" id="ProtNLM"/>
    </source>
</evidence>
<proteinExistence type="predicted"/>
<accession>A0A0E3JMV1</accession>
<dbReference type="EMBL" id="CP009933">
    <property type="protein sequence ID" value="AKA68542.1"/>
    <property type="molecule type" value="Genomic_DNA"/>
</dbReference>
<protein>
    <recommendedName>
        <fullName evidence="3">Head decoration protein</fullName>
    </recommendedName>
</protein>
<dbReference type="Proteomes" id="UP000033115">
    <property type="component" value="Chromosome"/>
</dbReference>
<evidence type="ECO:0000313" key="1">
    <source>
        <dbReference type="EMBL" id="AKA68542.1"/>
    </source>
</evidence>
<keyword evidence="2" id="KW-1185">Reference proteome</keyword>
<gene>
    <name evidence="1" type="ORF">CSCA_1417</name>
</gene>